<evidence type="ECO:0000256" key="7">
    <source>
        <dbReference type="ARBA" id="ARBA00023134"/>
    </source>
</evidence>
<keyword evidence="7 10" id="KW-0342">GTP-binding</keyword>
<dbReference type="PROSITE" id="PS51706">
    <property type="entry name" value="G_ENGB"/>
    <property type="match status" value="1"/>
</dbReference>
<keyword evidence="9 10" id="KW-0131">Cell cycle</keyword>
<dbReference type="EMBL" id="CP014544">
    <property type="protein sequence ID" value="AMO70229.1"/>
    <property type="molecule type" value="Genomic_DNA"/>
</dbReference>
<evidence type="ECO:0000256" key="8">
    <source>
        <dbReference type="ARBA" id="ARBA00023210"/>
    </source>
</evidence>
<evidence type="ECO:0000313" key="13">
    <source>
        <dbReference type="Proteomes" id="UP000074119"/>
    </source>
</evidence>
<evidence type="ECO:0000256" key="10">
    <source>
        <dbReference type="HAMAP-Rule" id="MF_00321"/>
    </source>
</evidence>
<evidence type="ECO:0000259" key="11">
    <source>
        <dbReference type="PROSITE" id="PS51706"/>
    </source>
</evidence>
<dbReference type="GO" id="GO:0005525">
    <property type="term" value="F:GTP binding"/>
    <property type="evidence" value="ECO:0007669"/>
    <property type="project" value="UniProtKB-UniRule"/>
</dbReference>
<dbReference type="Proteomes" id="UP000074119">
    <property type="component" value="Chromosome"/>
</dbReference>
<accession>A0A127MAH5</accession>
<dbReference type="InterPro" id="IPR027417">
    <property type="entry name" value="P-loop_NTPase"/>
</dbReference>
<evidence type="ECO:0000256" key="1">
    <source>
        <dbReference type="ARBA" id="ARBA00001946"/>
    </source>
</evidence>
<dbReference type="PANTHER" id="PTHR11649">
    <property type="entry name" value="MSS1/TRME-RELATED GTP-BINDING PROTEIN"/>
    <property type="match status" value="1"/>
</dbReference>
<dbReference type="Gene3D" id="3.40.50.300">
    <property type="entry name" value="P-loop containing nucleotide triphosphate hydrolases"/>
    <property type="match status" value="1"/>
</dbReference>
<evidence type="ECO:0000256" key="3">
    <source>
        <dbReference type="ARBA" id="ARBA00022618"/>
    </source>
</evidence>
<keyword evidence="6" id="KW-0460">Magnesium</keyword>
<evidence type="ECO:0000256" key="4">
    <source>
        <dbReference type="ARBA" id="ARBA00022723"/>
    </source>
</evidence>
<keyword evidence="4" id="KW-0479">Metal-binding</keyword>
<dbReference type="GO" id="GO:0005829">
    <property type="term" value="C:cytosol"/>
    <property type="evidence" value="ECO:0007669"/>
    <property type="project" value="TreeGrafter"/>
</dbReference>
<gene>
    <name evidence="10" type="primary">engB</name>
    <name evidence="12" type="ORF">AZF00_00170</name>
</gene>
<feature type="domain" description="EngB-type G" evidence="11">
    <location>
        <begin position="28"/>
        <end position="204"/>
    </location>
</feature>
<dbReference type="PANTHER" id="PTHR11649:SF13">
    <property type="entry name" value="ENGB-TYPE G DOMAIN-CONTAINING PROTEIN"/>
    <property type="match status" value="1"/>
</dbReference>
<dbReference type="InterPro" id="IPR030393">
    <property type="entry name" value="G_ENGB_dom"/>
</dbReference>
<dbReference type="STRING" id="1470434.AZF00_00170"/>
<evidence type="ECO:0000256" key="2">
    <source>
        <dbReference type="ARBA" id="ARBA00009638"/>
    </source>
</evidence>
<evidence type="ECO:0000256" key="9">
    <source>
        <dbReference type="ARBA" id="ARBA00023306"/>
    </source>
</evidence>
<evidence type="ECO:0000256" key="5">
    <source>
        <dbReference type="ARBA" id="ARBA00022741"/>
    </source>
</evidence>
<dbReference type="KEGG" id="zal:AZF00_00170"/>
<keyword evidence="5 10" id="KW-0547">Nucleotide-binding</keyword>
<comment type="similarity">
    <text evidence="2 10">Belongs to the TRAFAC class TrmE-Era-EngA-EngB-Septin-like GTPase superfamily. EngB GTPase family.</text>
</comment>
<dbReference type="NCBIfam" id="TIGR03598">
    <property type="entry name" value="GTPase_YsxC"/>
    <property type="match status" value="1"/>
</dbReference>
<dbReference type="CDD" id="cd01876">
    <property type="entry name" value="YihA_EngB"/>
    <property type="match status" value="1"/>
</dbReference>
<reference evidence="12 13" key="1">
    <citation type="submission" date="2015-12" db="EMBL/GenBank/DDBJ databases">
        <authorList>
            <person name="Shamseldin A."/>
            <person name="Moawad H."/>
            <person name="Abd El-Rahim W.M."/>
            <person name="Sadowsky M.J."/>
        </authorList>
    </citation>
    <scope>NUCLEOTIDE SEQUENCE [LARGE SCALE GENOMIC DNA]</scope>
    <source>
        <strain evidence="12 13">SM2</strain>
    </source>
</reference>
<dbReference type="InterPro" id="IPR019987">
    <property type="entry name" value="GTP-bd_ribosome_bio_YsxC"/>
</dbReference>
<keyword evidence="3 10" id="KW-0132">Cell division</keyword>
<comment type="cofactor">
    <cofactor evidence="1">
        <name>Mg(2+)</name>
        <dbReference type="ChEBI" id="CHEBI:18420"/>
    </cofactor>
</comment>
<protein>
    <recommendedName>
        <fullName evidence="10">Probable GTP-binding protein EngB</fullName>
    </recommendedName>
</protein>
<keyword evidence="8 10" id="KW-0717">Septation</keyword>
<comment type="function">
    <text evidence="10">Necessary for normal cell division and for the maintenance of normal septation.</text>
</comment>
<proteinExistence type="inferred from homology"/>
<dbReference type="HAMAP" id="MF_00321">
    <property type="entry name" value="GTPase_EngB"/>
    <property type="match status" value="1"/>
</dbReference>
<sequence>MSSSPALNYRRASYLKSSPNLTHCPDDSGAEVAFAGRSNAGKSSAINRLTENKKLAKTSKTPGRTQLLNFFVLDDSGRQRLVDLPGYGFAKVPLAVKNEWQRNLEAYLQKRQSLRGMVLMMDIRHPLTEFDQQMVRWATKSNMPMHLLLTKSDKLKRGPATATLLMVRKSLAEYGDLISVQLFSAPNGDGLQELRSKLDEWLNTDNMVDMVYIDDDGEAIGSKPEAPTKT</sequence>
<evidence type="ECO:0000256" key="6">
    <source>
        <dbReference type="ARBA" id="ARBA00022842"/>
    </source>
</evidence>
<dbReference type="FunFam" id="3.40.50.300:FF:000098">
    <property type="entry name" value="Probable GTP-binding protein EngB"/>
    <property type="match status" value="1"/>
</dbReference>
<dbReference type="GO" id="GO:0000917">
    <property type="term" value="P:division septum assembly"/>
    <property type="evidence" value="ECO:0007669"/>
    <property type="project" value="UniProtKB-KW"/>
</dbReference>
<dbReference type="InterPro" id="IPR006073">
    <property type="entry name" value="GTP-bd"/>
</dbReference>
<name>A0A127MAH5_9GAMM</name>
<dbReference type="Pfam" id="PF01926">
    <property type="entry name" value="MMR_HSR1"/>
    <property type="match status" value="1"/>
</dbReference>
<dbReference type="SUPFAM" id="SSF52540">
    <property type="entry name" value="P-loop containing nucleoside triphosphate hydrolases"/>
    <property type="match status" value="1"/>
</dbReference>
<dbReference type="GO" id="GO:0046872">
    <property type="term" value="F:metal ion binding"/>
    <property type="evidence" value="ECO:0007669"/>
    <property type="project" value="UniProtKB-KW"/>
</dbReference>
<evidence type="ECO:0000313" key="12">
    <source>
        <dbReference type="EMBL" id="AMO70229.1"/>
    </source>
</evidence>
<organism evidence="12 13">
    <name type="scientific">Zhongshania aliphaticivorans</name>
    <dbReference type="NCBI Taxonomy" id="1470434"/>
    <lineage>
        <taxon>Bacteria</taxon>
        <taxon>Pseudomonadati</taxon>
        <taxon>Pseudomonadota</taxon>
        <taxon>Gammaproteobacteria</taxon>
        <taxon>Cellvibrionales</taxon>
        <taxon>Spongiibacteraceae</taxon>
        <taxon>Zhongshania</taxon>
    </lineage>
</organism>
<dbReference type="RefSeq" id="WP_008253192.1">
    <property type="nucleotide sequence ID" value="NZ_CP014544.1"/>
</dbReference>
<dbReference type="AlphaFoldDB" id="A0A127MAH5"/>